<dbReference type="Pfam" id="PF01679">
    <property type="entry name" value="Pmp3"/>
    <property type="match status" value="1"/>
</dbReference>
<comment type="similarity">
    <text evidence="2">Belongs to the UPF0057 (PMP3) family.</text>
</comment>
<evidence type="ECO:0008006" key="9">
    <source>
        <dbReference type="Google" id="ProtNLM"/>
    </source>
</evidence>
<comment type="subcellular location">
    <subcellularLocation>
        <location evidence="1">Membrane</location>
    </subcellularLocation>
</comment>
<comment type="caution">
    <text evidence="7">The sequence shown here is derived from an EMBL/GenBank/DDBJ whole genome shotgun (WGS) entry which is preliminary data.</text>
</comment>
<feature type="transmembrane region" description="Helical" evidence="6">
    <location>
        <begin position="31"/>
        <end position="50"/>
    </location>
</feature>
<dbReference type="EMBL" id="JAUTXT010000001">
    <property type="protein sequence ID" value="KAK3679933.1"/>
    <property type="molecule type" value="Genomic_DNA"/>
</dbReference>
<reference evidence="7" key="1">
    <citation type="submission" date="2023-07" db="EMBL/GenBank/DDBJ databases">
        <title>Black Yeasts Isolated from many extreme environments.</title>
        <authorList>
            <person name="Coleine C."/>
            <person name="Stajich J.E."/>
            <person name="Selbmann L."/>
        </authorList>
    </citation>
    <scope>NUCLEOTIDE SEQUENCE</scope>
    <source>
        <strain evidence="7">CCFEE 5485</strain>
    </source>
</reference>
<evidence type="ECO:0000256" key="6">
    <source>
        <dbReference type="SAM" id="Phobius"/>
    </source>
</evidence>
<evidence type="ECO:0000313" key="8">
    <source>
        <dbReference type="Proteomes" id="UP001274830"/>
    </source>
</evidence>
<gene>
    <name evidence="7" type="ORF">LTR78_000310</name>
</gene>
<evidence type="ECO:0000256" key="5">
    <source>
        <dbReference type="ARBA" id="ARBA00023136"/>
    </source>
</evidence>
<name>A0AAE0WXR7_9PEZI</name>
<organism evidence="7 8">
    <name type="scientific">Recurvomyces mirabilis</name>
    <dbReference type="NCBI Taxonomy" id="574656"/>
    <lineage>
        <taxon>Eukaryota</taxon>
        <taxon>Fungi</taxon>
        <taxon>Dikarya</taxon>
        <taxon>Ascomycota</taxon>
        <taxon>Pezizomycotina</taxon>
        <taxon>Dothideomycetes</taxon>
        <taxon>Dothideomycetidae</taxon>
        <taxon>Mycosphaerellales</taxon>
        <taxon>Teratosphaeriaceae</taxon>
        <taxon>Recurvomyces</taxon>
    </lineage>
</organism>
<accession>A0AAE0WXR7</accession>
<evidence type="ECO:0000256" key="4">
    <source>
        <dbReference type="ARBA" id="ARBA00022989"/>
    </source>
</evidence>
<proteinExistence type="inferred from homology"/>
<dbReference type="InterPro" id="IPR000612">
    <property type="entry name" value="PMP3"/>
</dbReference>
<dbReference type="PANTHER" id="PTHR21659:SF42">
    <property type="entry name" value="UPF0057 MEMBRANE PROTEIN ZK632.10-RELATED"/>
    <property type="match status" value="1"/>
</dbReference>
<evidence type="ECO:0000256" key="3">
    <source>
        <dbReference type="ARBA" id="ARBA00022692"/>
    </source>
</evidence>
<dbReference type="GO" id="GO:0016020">
    <property type="term" value="C:membrane"/>
    <property type="evidence" value="ECO:0007669"/>
    <property type="project" value="UniProtKB-SubCell"/>
</dbReference>
<evidence type="ECO:0000313" key="7">
    <source>
        <dbReference type="EMBL" id="KAK3679933.1"/>
    </source>
</evidence>
<evidence type="ECO:0000256" key="1">
    <source>
        <dbReference type="ARBA" id="ARBA00004370"/>
    </source>
</evidence>
<dbReference type="PANTHER" id="PTHR21659">
    <property type="entry name" value="HYDROPHOBIC PROTEIN RCI2 LOW TEMPERATURE AND SALT RESPONSIVE PROTEIN LTI6 -RELATED"/>
    <property type="match status" value="1"/>
</dbReference>
<dbReference type="AlphaFoldDB" id="A0AAE0WXR7"/>
<dbReference type="Proteomes" id="UP001274830">
    <property type="component" value="Unassembled WGS sequence"/>
</dbReference>
<keyword evidence="4 6" id="KW-1133">Transmembrane helix</keyword>
<protein>
    <recommendedName>
        <fullName evidence="9">Plasma membrane proteolipid 3</fullName>
    </recommendedName>
</protein>
<sequence length="80" mass="8978">MINVILLVIITIFIPPVGVFLIKGCGADLLINIALTLLVYFPGHIHAFYLEYKHFHRQDQMAQTTAYNQPPPQAGYGTVH</sequence>
<keyword evidence="5 6" id="KW-0472">Membrane</keyword>
<evidence type="ECO:0000256" key="2">
    <source>
        <dbReference type="ARBA" id="ARBA00009530"/>
    </source>
</evidence>
<keyword evidence="3 6" id="KW-0812">Transmembrane</keyword>
<keyword evidence="8" id="KW-1185">Reference proteome</keyword>
<dbReference type="PROSITE" id="PS01309">
    <property type="entry name" value="UPF0057"/>
    <property type="match status" value="1"/>
</dbReference>